<gene>
    <name evidence="1" type="ORF">R5W23_005891</name>
</gene>
<dbReference type="NCBIfam" id="TIGR02996">
    <property type="entry name" value="rpt_mate_G_obs"/>
    <property type="match status" value="1"/>
</dbReference>
<sequence>MTTHPERAALLGAIRARPDDDTLRLVYADWLDDRGAGDRDAATAEFIRASCGDRPRRAMPRAAYRWLLGATGANWRRLVPAVLARFGAGSGAGCRRGRAVSCALALPGSGRRYAVAFEFERGFVRAARFGSAHAAGVVLEALQDDQPLADLLIAGVRPERARPLASRLAPARG</sequence>
<dbReference type="Proteomes" id="UP001272242">
    <property type="component" value="Unassembled WGS sequence"/>
</dbReference>
<keyword evidence="2" id="KW-1185">Reference proteome</keyword>
<comment type="caution">
    <text evidence="1">The sequence shown here is derived from an EMBL/GenBank/DDBJ whole genome shotgun (WGS) entry which is preliminary data.</text>
</comment>
<accession>A0ABU5EYK9</accession>
<name>A0ABU5EYK9_9BACT</name>
<dbReference type="InterPro" id="IPR014338">
    <property type="entry name" value="CHP02996_rpt-companion-dom"/>
</dbReference>
<evidence type="ECO:0000313" key="1">
    <source>
        <dbReference type="EMBL" id="MDY3558734.1"/>
    </source>
</evidence>
<reference evidence="2" key="1">
    <citation type="journal article" date="2023" name="Mar. Drugs">
        <title>Gemmata algarum, a Novel Planctomycete Isolated from an Algal Mat, Displays Antimicrobial Activity.</title>
        <authorList>
            <person name="Kumar G."/>
            <person name="Kallscheuer N."/>
            <person name="Kashif M."/>
            <person name="Ahamad S."/>
            <person name="Jagadeeshwari U."/>
            <person name="Pannikurungottu S."/>
            <person name="Haufschild T."/>
            <person name="Kabuu M."/>
            <person name="Sasikala C."/>
            <person name="Jogler C."/>
            <person name="Ramana C."/>
        </authorList>
    </citation>
    <scope>NUCLEOTIDE SEQUENCE [LARGE SCALE GENOMIC DNA]</scope>
    <source>
        <strain evidence="2">JC673</strain>
    </source>
</reference>
<evidence type="ECO:0000313" key="2">
    <source>
        <dbReference type="Proteomes" id="UP001272242"/>
    </source>
</evidence>
<proteinExistence type="predicted"/>
<organism evidence="1 2">
    <name type="scientific">Gemmata algarum</name>
    <dbReference type="NCBI Taxonomy" id="2975278"/>
    <lineage>
        <taxon>Bacteria</taxon>
        <taxon>Pseudomonadati</taxon>
        <taxon>Planctomycetota</taxon>
        <taxon>Planctomycetia</taxon>
        <taxon>Gemmatales</taxon>
        <taxon>Gemmataceae</taxon>
        <taxon>Gemmata</taxon>
    </lineage>
</organism>
<dbReference type="EMBL" id="JAXBLV010000054">
    <property type="protein sequence ID" value="MDY3558734.1"/>
    <property type="molecule type" value="Genomic_DNA"/>
</dbReference>
<protein>
    <submittedName>
        <fullName evidence="1">TIGR02996 domain-containing protein</fullName>
    </submittedName>
</protein>
<dbReference type="RefSeq" id="WP_320685619.1">
    <property type="nucleotide sequence ID" value="NZ_JAXBLV010000054.1"/>
</dbReference>